<dbReference type="EMBL" id="BAABGM010000003">
    <property type="protein sequence ID" value="GAA4399144.1"/>
    <property type="molecule type" value="Genomic_DNA"/>
</dbReference>
<dbReference type="SUPFAM" id="SSF53474">
    <property type="entry name" value="alpha/beta-Hydrolases"/>
    <property type="match status" value="1"/>
</dbReference>
<name>A0ABP8K200_9MICO</name>
<proteinExistence type="predicted"/>
<dbReference type="PANTHER" id="PTHR48081">
    <property type="entry name" value="AB HYDROLASE SUPERFAMILY PROTEIN C4A8.06C"/>
    <property type="match status" value="1"/>
</dbReference>
<evidence type="ECO:0000259" key="2">
    <source>
        <dbReference type="Pfam" id="PF07859"/>
    </source>
</evidence>
<dbReference type="RefSeq" id="WP_345202115.1">
    <property type="nucleotide sequence ID" value="NZ_BAABGM010000003.1"/>
</dbReference>
<organism evidence="3 4">
    <name type="scientific">Fodinibacter luteus</name>
    <dbReference type="NCBI Taxonomy" id="552064"/>
    <lineage>
        <taxon>Bacteria</taxon>
        <taxon>Bacillati</taxon>
        <taxon>Actinomycetota</taxon>
        <taxon>Actinomycetes</taxon>
        <taxon>Micrococcales</taxon>
        <taxon>Intrasporangiaceae</taxon>
        <taxon>Fodinibacter (ex Wang et al. 2009)</taxon>
    </lineage>
</organism>
<gene>
    <name evidence="3" type="ORF">GCM10023168_06030</name>
</gene>
<accession>A0ABP8K200</accession>
<dbReference type="InterPro" id="IPR029058">
    <property type="entry name" value="AB_hydrolase_fold"/>
</dbReference>
<dbReference type="Gene3D" id="3.40.50.1820">
    <property type="entry name" value="alpha/beta hydrolase"/>
    <property type="match status" value="1"/>
</dbReference>
<dbReference type="PANTHER" id="PTHR48081:SF8">
    <property type="entry name" value="ALPHA_BETA HYDROLASE FOLD-3 DOMAIN-CONTAINING PROTEIN-RELATED"/>
    <property type="match status" value="1"/>
</dbReference>
<evidence type="ECO:0000256" key="1">
    <source>
        <dbReference type="ARBA" id="ARBA00022801"/>
    </source>
</evidence>
<comment type="caution">
    <text evidence="3">The sequence shown here is derived from an EMBL/GenBank/DDBJ whole genome shotgun (WGS) entry which is preliminary data.</text>
</comment>
<dbReference type="Pfam" id="PF07859">
    <property type="entry name" value="Abhydrolase_3"/>
    <property type="match status" value="1"/>
</dbReference>
<keyword evidence="1" id="KW-0378">Hydrolase</keyword>
<sequence>MADRPRTALVVGGVATAAVALAARAVRRRRAALAGIPTELLAPMAWLPLPVGPAVVRVARRLPALPTPVRPGVDAERRTVAAVGDTPVDVIVYRPAGRATPSGALVWIHGGGLVIGDVEGYHETCSGLAADLGILVVSVDYRLAPEHPFPAAVDDCYAALRWVHETADELGVDRSRIAVGGDSAGGGLAASLAQVAHDGGEVPVCFQLLVYPMLDDRTVLRHDHDGRGVAVWTPSANRYGWTAYLGHPPTAGPERPYAAAARRDDLTGLPPAWIGVGERDLFHDEDVDYARRLREAGVACELHVVPGMYHAAERFRPRVPSMAEFTRRLAEALRAGLAERATPTADPRAGG</sequence>
<evidence type="ECO:0000313" key="3">
    <source>
        <dbReference type="EMBL" id="GAA4399144.1"/>
    </source>
</evidence>
<keyword evidence="4" id="KW-1185">Reference proteome</keyword>
<reference evidence="4" key="1">
    <citation type="journal article" date="2019" name="Int. J. Syst. Evol. Microbiol.">
        <title>The Global Catalogue of Microorganisms (GCM) 10K type strain sequencing project: providing services to taxonomists for standard genome sequencing and annotation.</title>
        <authorList>
            <consortium name="The Broad Institute Genomics Platform"/>
            <consortium name="The Broad Institute Genome Sequencing Center for Infectious Disease"/>
            <person name="Wu L."/>
            <person name="Ma J."/>
        </authorList>
    </citation>
    <scope>NUCLEOTIDE SEQUENCE [LARGE SCALE GENOMIC DNA]</scope>
    <source>
        <strain evidence="4">JCM 17809</strain>
    </source>
</reference>
<evidence type="ECO:0000313" key="4">
    <source>
        <dbReference type="Proteomes" id="UP001500945"/>
    </source>
</evidence>
<dbReference type="InterPro" id="IPR050300">
    <property type="entry name" value="GDXG_lipolytic_enzyme"/>
</dbReference>
<protein>
    <recommendedName>
        <fullName evidence="2">Alpha/beta hydrolase fold-3 domain-containing protein</fullName>
    </recommendedName>
</protein>
<dbReference type="InterPro" id="IPR013094">
    <property type="entry name" value="AB_hydrolase_3"/>
</dbReference>
<feature type="domain" description="Alpha/beta hydrolase fold-3" evidence="2">
    <location>
        <begin position="105"/>
        <end position="311"/>
    </location>
</feature>
<dbReference type="Proteomes" id="UP001500945">
    <property type="component" value="Unassembled WGS sequence"/>
</dbReference>